<feature type="domain" description="HTH lysR-type" evidence="5">
    <location>
        <begin position="1"/>
        <end position="58"/>
    </location>
</feature>
<evidence type="ECO:0000313" key="6">
    <source>
        <dbReference type="EMBL" id="GAA5180070.1"/>
    </source>
</evidence>
<dbReference type="Proteomes" id="UP001501570">
    <property type="component" value="Unassembled WGS sequence"/>
</dbReference>
<evidence type="ECO:0000256" key="3">
    <source>
        <dbReference type="ARBA" id="ARBA00023125"/>
    </source>
</evidence>
<comment type="caution">
    <text evidence="6">The sequence shown here is derived from an EMBL/GenBank/DDBJ whole genome shotgun (WGS) entry which is preliminary data.</text>
</comment>
<dbReference type="PRINTS" id="PR00039">
    <property type="entry name" value="HTHLYSR"/>
</dbReference>
<dbReference type="Pfam" id="PF03466">
    <property type="entry name" value="LysR_substrate"/>
    <property type="match status" value="1"/>
</dbReference>
<dbReference type="RefSeq" id="WP_345626778.1">
    <property type="nucleotide sequence ID" value="NZ_BAABJQ010000003.1"/>
</dbReference>
<dbReference type="PROSITE" id="PS50931">
    <property type="entry name" value="HTH_LYSR"/>
    <property type="match status" value="1"/>
</dbReference>
<evidence type="ECO:0000256" key="1">
    <source>
        <dbReference type="ARBA" id="ARBA00009437"/>
    </source>
</evidence>
<dbReference type="SUPFAM" id="SSF53850">
    <property type="entry name" value="Periplasmic binding protein-like II"/>
    <property type="match status" value="1"/>
</dbReference>
<keyword evidence="3" id="KW-0238">DNA-binding</keyword>
<evidence type="ECO:0000313" key="7">
    <source>
        <dbReference type="Proteomes" id="UP001501570"/>
    </source>
</evidence>
<dbReference type="InterPro" id="IPR000847">
    <property type="entry name" value="LysR_HTH_N"/>
</dbReference>
<keyword evidence="7" id="KW-1185">Reference proteome</keyword>
<dbReference type="InterPro" id="IPR036390">
    <property type="entry name" value="WH_DNA-bd_sf"/>
</dbReference>
<dbReference type="Gene3D" id="1.10.10.10">
    <property type="entry name" value="Winged helix-like DNA-binding domain superfamily/Winged helix DNA-binding domain"/>
    <property type="match status" value="1"/>
</dbReference>
<dbReference type="InterPro" id="IPR005119">
    <property type="entry name" value="LysR_subst-bd"/>
</dbReference>
<keyword evidence="4" id="KW-0804">Transcription</keyword>
<dbReference type="InterPro" id="IPR036388">
    <property type="entry name" value="WH-like_DNA-bd_sf"/>
</dbReference>
<keyword evidence="2" id="KW-0805">Transcription regulation</keyword>
<dbReference type="SUPFAM" id="SSF46785">
    <property type="entry name" value="Winged helix' DNA-binding domain"/>
    <property type="match status" value="1"/>
</dbReference>
<name>A0ABP9RL96_9ACTN</name>
<comment type="similarity">
    <text evidence="1">Belongs to the LysR transcriptional regulatory family.</text>
</comment>
<evidence type="ECO:0000256" key="2">
    <source>
        <dbReference type="ARBA" id="ARBA00023015"/>
    </source>
</evidence>
<dbReference type="EMBL" id="BAABJQ010000003">
    <property type="protein sequence ID" value="GAA5180070.1"/>
    <property type="molecule type" value="Genomic_DNA"/>
</dbReference>
<sequence>MELRQLVYFEAVVRHAGFSRAAERLHVAQPAVSAQIRRLEAELGTPLLERTTRRVTLTHAGQLFLARARTVLAEIEHARADLDELASVMRGHLRVGATQGLASLDLPGLLAQFHRRYPGVTLALRTGLIDQLLKELDCGELDVVLGPIHADLAPGFVAEPLVTEEIVLITPPGWSLPGGPAASLEQVRDEPFVCLSAGSGLHTILLAAAADAGFEPRVQFETYSPASIRELVSAGLGVALLSASNAGAPGPLVQVRQLARPPEHPPIGMIRSRAGASKPVARAWRAHLAQAHASS</sequence>
<reference evidence="7" key="1">
    <citation type="journal article" date="2019" name="Int. J. Syst. Evol. Microbiol.">
        <title>The Global Catalogue of Microorganisms (GCM) 10K type strain sequencing project: providing services to taxonomists for standard genome sequencing and annotation.</title>
        <authorList>
            <consortium name="The Broad Institute Genomics Platform"/>
            <consortium name="The Broad Institute Genome Sequencing Center for Infectious Disease"/>
            <person name="Wu L."/>
            <person name="Ma J."/>
        </authorList>
    </citation>
    <scope>NUCLEOTIDE SEQUENCE [LARGE SCALE GENOMIC DNA]</scope>
    <source>
        <strain evidence="7">JCM 18304</strain>
    </source>
</reference>
<evidence type="ECO:0000256" key="4">
    <source>
        <dbReference type="ARBA" id="ARBA00023163"/>
    </source>
</evidence>
<organism evidence="6 7">
    <name type="scientific">Rugosimonospora acidiphila</name>
    <dbReference type="NCBI Taxonomy" id="556531"/>
    <lineage>
        <taxon>Bacteria</taxon>
        <taxon>Bacillati</taxon>
        <taxon>Actinomycetota</taxon>
        <taxon>Actinomycetes</taxon>
        <taxon>Micromonosporales</taxon>
        <taxon>Micromonosporaceae</taxon>
        <taxon>Rugosimonospora</taxon>
    </lineage>
</organism>
<protein>
    <submittedName>
        <fullName evidence="6">LysR substrate-binding domain-containing protein</fullName>
    </submittedName>
</protein>
<dbReference type="PANTHER" id="PTHR30419">
    <property type="entry name" value="HTH-TYPE TRANSCRIPTIONAL REGULATOR YBHD"/>
    <property type="match status" value="1"/>
</dbReference>
<dbReference type="CDD" id="cd05466">
    <property type="entry name" value="PBP2_LTTR_substrate"/>
    <property type="match status" value="1"/>
</dbReference>
<gene>
    <name evidence="6" type="ORF">GCM10023322_11530</name>
</gene>
<proteinExistence type="inferred from homology"/>
<evidence type="ECO:0000259" key="5">
    <source>
        <dbReference type="PROSITE" id="PS50931"/>
    </source>
</evidence>
<accession>A0ABP9RL96</accession>
<dbReference type="Pfam" id="PF00126">
    <property type="entry name" value="HTH_1"/>
    <property type="match status" value="1"/>
</dbReference>
<dbReference type="Gene3D" id="3.40.190.290">
    <property type="match status" value="1"/>
</dbReference>
<dbReference type="InterPro" id="IPR050950">
    <property type="entry name" value="HTH-type_LysR_regulators"/>
</dbReference>